<evidence type="ECO:0000256" key="4">
    <source>
        <dbReference type="ARBA" id="ARBA00022837"/>
    </source>
</evidence>
<dbReference type="SMART" id="SM00112">
    <property type="entry name" value="CA"/>
    <property type="match status" value="7"/>
</dbReference>
<organism evidence="10 11">
    <name type="scientific">Paralvinella palmiformis</name>
    <dbReference type="NCBI Taxonomy" id="53620"/>
    <lineage>
        <taxon>Eukaryota</taxon>
        <taxon>Metazoa</taxon>
        <taxon>Spiralia</taxon>
        <taxon>Lophotrochozoa</taxon>
        <taxon>Annelida</taxon>
        <taxon>Polychaeta</taxon>
        <taxon>Sedentaria</taxon>
        <taxon>Canalipalpata</taxon>
        <taxon>Terebellida</taxon>
        <taxon>Terebelliformia</taxon>
        <taxon>Alvinellidae</taxon>
        <taxon>Paralvinella</taxon>
    </lineage>
</organism>
<dbReference type="PROSITE" id="PS50268">
    <property type="entry name" value="CADHERIN_2"/>
    <property type="match status" value="10"/>
</dbReference>
<feature type="domain" description="Cadherin" evidence="9">
    <location>
        <begin position="616"/>
        <end position="671"/>
    </location>
</feature>
<evidence type="ECO:0000256" key="8">
    <source>
        <dbReference type="SAM" id="SignalP"/>
    </source>
</evidence>
<reference evidence="10" key="1">
    <citation type="journal article" date="2023" name="Mol. Biol. Evol.">
        <title>Third-Generation Sequencing Reveals the Adaptive Role of the Epigenome in Three Deep-Sea Polychaetes.</title>
        <authorList>
            <person name="Perez M."/>
            <person name="Aroh O."/>
            <person name="Sun Y."/>
            <person name="Lan Y."/>
            <person name="Juniper S.K."/>
            <person name="Young C.R."/>
            <person name="Angers B."/>
            <person name="Qian P.Y."/>
        </authorList>
    </citation>
    <scope>NUCLEOTIDE SEQUENCE</scope>
    <source>
        <strain evidence="10">P08H-3</strain>
    </source>
</reference>
<evidence type="ECO:0000256" key="6">
    <source>
        <dbReference type="ARBA" id="ARBA00023136"/>
    </source>
</evidence>
<feature type="domain" description="Cadherin" evidence="9">
    <location>
        <begin position="238"/>
        <end position="329"/>
    </location>
</feature>
<feature type="signal peptide" evidence="8">
    <location>
        <begin position="1"/>
        <end position="21"/>
    </location>
</feature>
<feature type="domain" description="Cadherin" evidence="9">
    <location>
        <begin position="988"/>
        <end position="1108"/>
    </location>
</feature>
<feature type="domain" description="Cadherin" evidence="9">
    <location>
        <begin position="529"/>
        <end position="601"/>
    </location>
</feature>
<keyword evidence="2" id="KW-0812">Transmembrane</keyword>
<feature type="domain" description="Cadherin" evidence="9">
    <location>
        <begin position="1284"/>
        <end position="1408"/>
    </location>
</feature>
<proteinExistence type="predicted"/>
<dbReference type="GO" id="GO:0005509">
    <property type="term" value="F:calcium ion binding"/>
    <property type="evidence" value="ECO:0007669"/>
    <property type="project" value="UniProtKB-UniRule"/>
</dbReference>
<evidence type="ECO:0000259" key="9">
    <source>
        <dbReference type="PROSITE" id="PS50268"/>
    </source>
</evidence>
<keyword evidence="5" id="KW-1133">Transmembrane helix</keyword>
<dbReference type="GO" id="GO:0005886">
    <property type="term" value="C:plasma membrane"/>
    <property type="evidence" value="ECO:0007669"/>
    <property type="project" value="UniProtKB-SubCell"/>
</dbReference>
<dbReference type="Pfam" id="PF00028">
    <property type="entry name" value="Cadherin"/>
    <property type="match status" value="3"/>
</dbReference>
<evidence type="ECO:0000256" key="3">
    <source>
        <dbReference type="ARBA" id="ARBA00022737"/>
    </source>
</evidence>
<name>A0AAD9JDT2_9ANNE</name>
<keyword evidence="8" id="KW-0732">Signal</keyword>
<dbReference type="Gene3D" id="2.60.40.60">
    <property type="entry name" value="Cadherins"/>
    <property type="match status" value="8"/>
</dbReference>
<feature type="chain" id="PRO_5041951933" description="Cadherin domain-containing protein" evidence="8">
    <location>
        <begin position="22"/>
        <end position="1573"/>
    </location>
</feature>
<feature type="domain" description="Cadherin" evidence="9">
    <location>
        <begin position="677"/>
        <end position="747"/>
    </location>
</feature>
<dbReference type="SUPFAM" id="SSF49313">
    <property type="entry name" value="Cadherin-like"/>
    <property type="match status" value="9"/>
</dbReference>
<dbReference type="PANTHER" id="PTHR24026:SF126">
    <property type="entry name" value="PROTOCADHERIN FAT 4"/>
    <property type="match status" value="1"/>
</dbReference>
<dbReference type="InterPro" id="IPR002126">
    <property type="entry name" value="Cadherin-like_dom"/>
</dbReference>
<dbReference type="GO" id="GO:0007156">
    <property type="term" value="P:homophilic cell adhesion via plasma membrane adhesion molecules"/>
    <property type="evidence" value="ECO:0007669"/>
    <property type="project" value="InterPro"/>
</dbReference>
<feature type="domain" description="Cadherin" evidence="9">
    <location>
        <begin position="120"/>
        <end position="221"/>
    </location>
</feature>
<keyword evidence="3" id="KW-0677">Repeat</keyword>
<dbReference type="EMBL" id="JAODUP010000390">
    <property type="protein sequence ID" value="KAK2150771.1"/>
    <property type="molecule type" value="Genomic_DNA"/>
</dbReference>
<keyword evidence="11" id="KW-1185">Reference proteome</keyword>
<keyword evidence="4 7" id="KW-0106">Calcium</keyword>
<dbReference type="InterPro" id="IPR020894">
    <property type="entry name" value="Cadherin_CS"/>
</dbReference>
<feature type="domain" description="Cadherin" evidence="9">
    <location>
        <begin position="425"/>
        <end position="530"/>
    </location>
</feature>
<evidence type="ECO:0000313" key="11">
    <source>
        <dbReference type="Proteomes" id="UP001208570"/>
    </source>
</evidence>
<evidence type="ECO:0000256" key="7">
    <source>
        <dbReference type="PROSITE-ProRule" id="PRU00043"/>
    </source>
</evidence>
<feature type="domain" description="Cadherin" evidence="9">
    <location>
        <begin position="1167"/>
        <end position="1274"/>
    </location>
</feature>
<keyword evidence="6" id="KW-0472">Membrane</keyword>
<dbReference type="PROSITE" id="PS00232">
    <property type="entry name" value="CADHERIN_1"/>
    <property type="match status" value="2"/>
</dbReference>
<gene>
    <name evidence="10" type="ORF">LSH36_390g02110</name>
</gene>
<comment type="caution">
    <text evidence="10">The sequence shown here is derived from an EMBL/GenBank/DDBJ whole genome shotgun (WGS) entry which is preliminary data.</text>
</comment>
<dbReference type="PANTHER" id="PTHR24026">
    <property type="entry name" value="FAT ATYPICAL CADHERIN-RELATED"/>
    <property type="match status" value="1"/>
</dbReference>
<evidence type="ECO:0000256" key="1">
    <source>
        <dbReference type="ARBA" id="ARBA00004370"/>
    </source>
</evidence>
<evidence type="ECO:0000313" key="10">
    <source>
        <dbReference type="EMBL" id="KAK2150771.1"/>
    </source>
</evidence>
<evidence type="ECO:0000256" key="2">
    <source>
        <dbReference type="ARBA" id="ARBA00022692"/>
    </source>
</evidence>
<dbReference type="Proteomes" id="UP001208570">
    <property type="component" value="Unassembled WGS sequence"/>
</dbReference>
<comment type="subcellular location">
    <subcellularLocation>
        <location evidence="1">Membrane</location>
    </subcellularLocation>
</comment>
<dbReference type="InterPro" id="IPR015919">
    <property type="entry name" value="Cadherin-like_sf"/>
</dbReference>
<protein>
    <recommendedName>
        <fullName evidence="9">Cadherin domain-containing protein</fullName>
    </recommendedName>
</protein>
<dbReference type="CDD" id="cd11304">
    <property type="entry name" value="Cadherin_repeat"/>
    <property type="match status" value="9"/>
</dbReference>
<sequence>MKLRYHVTGFAFILLCQLFEGGRISPSIIIPSTARLGFVVTVLDLSEGQTAKLLQSDNSPLVSNTFNLHANGWLVTKRRLDELSGTQIAIIVRRRYPDGEQQVEKLTILVTNLPSAVMLGHQPYVGRIEENKESGSEIGGLEELQGDIGTLPYGCWLKLMDKDADLVFLDPHSGTLRNRIPFDRENRPFLYLALEARCGIRIQYAAIQIRIIDVNDNVPEMDDLFYSVSVSRDEIRDGSTLLRVHATDPDEDLVSYGMEEHEAFVVNRETGGIRIADKSRLLPKSYELTVFAVDEDGHLSEPSFVRIEVSDSGRSTFRRRHRRAVRPTKIFVVRLTQQGNLFTVAADNDNTANERFEFYSPDPDGLEIDRDTGMVSLIPGFVFNETIIDFRVNVTRDNEPGFEDDQPVDVYIVDRTWQDPVFTNQPEDMFVTIPEWIRPDTTIYTVRAIDSQDPYLAPVNYQIEAGDEGCFKVDTITGQVQVACRRQFVINKSYHLALSAQNVGAALTNTTPTQIVVTIECLSHQKVPITYELQYEDQVSLGVFTIDVNTGVVTLVVERQHIRDPHQYRMMVTATEMYTGYTSTTDLIINLDGENLHTPYFPGTVYPTETDISEDLSIDSTVVQGRLDYDRIALHRYDVTLTAVDMGTPAKSATTQLRIWMKDVPDEPPVLEPNVQTFRLNQDAVNDDSTQQDPYILDPNTGYLKLARPLKLDDATNLTIKATDNNGMFTSGNIIVEVIGVNHPPFFTRCDSYTSVILKEHEPLGTSVLNLTVEDKDVGVNGELTFDVYSSLPTLKLFRIGDVIKEGNGLWTVNLVSDQEIDRENPIHGWDYVNGELSYQVDEEYVLQVNWVASSGSGSPTEVKITIKENADDLPPIWNNFDGKPIDDVTGIKIMENETRGEIPSLNFTTNKASILETIPGATPYENGHNHFSRVTYGETSLVLTVIDDLDYETMKGISPDLPFTDARLRIDLTDVNDKTPQFVGTDDSRTYPAGVSDQTNPGDEVVKVTAIDGDGTAEHNTVSATDPEGDVSLVYSIEGTYVDQGFFSIEGNKIYKEKVLDRDYPDGHDRWTITVSAVDTNPVPEVLSGYGLIIVRPTDINDKVPWFDNCCLLGYVDEGAAKVEIPESDSGQKLFVVEPSGSIKTDVAGDQFNREITAQYRAVVFVRDPGGLQVDEQLEIGSRVGAVYATDNDTGVNSQLVFIITPPVSYFYIDSLHIAQAGVIRIAEILDYEDPSIPNSFDLIVSVTDGSNPSSTTSVTIVVSDVNDNAPVITPPSASVSADENKLNTDIQKYTATDSDTGSGKLSLDYETTDPGKKFWIDPVSGMVSIITELDWEKTSSYNIHILAIDKVNNLDDSPPFGVFDPPFPVVGGTTVVGDEVAKIVVTDTDSAIQDTTVEFNCNEPLCQDFTFSYTPSTDGYNRLDLGFDFYDLKFTFNDISGNSATQTVRIYIRISNSEVHTSGKSTIYVYNYKASLPDTNIGQVYCDDPEGWDFADKTFTPEQDYVDFNISSKDGTITMRRGAPRGEHILSIQVFDNIHQVSAVCSVNIFIFYVYDDAVEASGSIRIIGKY</sequence>
<evidence type="ECO:0000256" key="5">
    <source>
        <dbReference type="ARBA" id="ARBA00022989"/>
    </source>
</evidence>
<feature type="domain" description="Cadherin" evidence="9">
    <location>
        <begin position="750"/>
        <end position="878"/>
    </location>
</feature>
<dbReference type="PRINTS" id="PR00205">
    <property type="entry name" value="CADHERIN"/>
</dbReference>
<accession>A0AAD9JDT2</accession>